<feature type="compositionally biased region" description="Polar residues" evidence="2">
    <location>
        <begin position="372"/>
        <end position="384"/>
    </location>
</feature>
<gene>
    <name evidence="3" type="ORF">SKAU_G00083110</name>
</gene>
<evidence type="ECO:0000313" key="3">
    <source>
        <dbReference type="EMBL" id="KAJ8368283.1"/>
    </source>
</evidence>
<accession>A0A9Q1J5S1</accession>
<feature type="compositionally biased region" description="Basic and acidic residues" evidence="2">
    <location>
        <begin position="400"/>
        <end position="429"/>
    </location>
</feature>
<comment type="caution">
    <text evidence="3">The sequence shown here is derived from an EMBL/GenBank/DDBJ whole genome shotgun (WGS) entry which is preliminary data.</text>
</comment>
<dbReference type="PANTHER" id="PTHR15729:SF13">
    <property type="entry name" value="RHO GTPASE-ACTIVATING PROTEIN 32"/>
    <property type="match status" value="1"/>
</dbReference>
<dbReference type="GO" id="GO:0005654">
    <property type="term" value="C:nucleoplasm"/>
    <property type="evidence" value="ECO:0007669"/>
    <property type="project" value="TreeGrafter"/>
</dbReference>
<feature type="compositionally biased region" description="Basic and acidic residues" evidence="2">
    <location>
        <begin position="455"/>
        <end position="482"/>
    </location>
</feature>
<organism evidence="3 4">
    <name type="scientific">Synaphobranchus kaupii</name>
    <name type="common">Kaup's arrowtooth eel</name>
    <dbReference type="NCBI Taxonomy" id="118154"/>
    <lineage>
        <taxon>Eukaryota</taxon>
        <taxon>Metazoa</taxon>
        <taxon>Chordata</taxon>
        <taxon>Craniata</taxon>
        <taxon>Vertebrata</taxon>
        <taxon>Euteleostomi</taxon>
        <taxon>Actinopterygii</taxon>
        <taxon>Neopterygii</taxon>
        <taxon>Teleostei</taxon>
        <taxon>Anguilliformes</taxon>
        <taxon>Synaphobranchidae</taxon>
        <taxon>Synaphobranchus</taxon>
    </lineage>
</organism>
<dbReference type="GO" id="GO:0005938">
    <property type="term" value="C:cell cortex"/>
    <property type="evidence" value="ECO:0007669"/>
    <property type="project" value="TreeGrafter"/>
</dbReference>
<dbReference type="OrthoDB" id="8958522at2759"/>
<dbReference type="GO" id="GO:0015629">
    <property type="term" value="C:actin cytoskeleton"/>
    <property type="evidence" value="ECO:0007669"/>
    <property type="project" value="TreeGrafter"/>
</dbReference>
<feature type="compositionally biased region" description="Polar residues" evidence="2">
    <location>
        <begin position="524"/>
        <end position="537"/>
    </location>
</feature>
<sequence length="561" mass="62151">MEPPPSEAYYHPRAVPTGQPYHYRPESVPPHLPWVSKSDPQILYNACADARYATLGPKSFHQSFKSQGPHRGEYPPNRHPSHWGQGYGVLDGAPVYPTIRRVQSLHTAPTAVRATPMPRAELPPEDEALYYQRPVYHYKAVYQPPPPPQPPPSQADYHVTQLQPYFENGRVQYRYSPYSGAHPPDGPCYDADPYGTVRVRRHSAATRNPVHPPLPPHPVRAGGKAAGYHYLPCHMLPLGKEHSFVSRDMPPSGGAKGAAVYLAWDPEDSERLYMHSLRRESRTRQKATGPVPSQYDNVALLDAGSPEVRHLRSKSDPGKAVLMAVEGKDGRYAAAAAAPQHHPRQPHPSNVETPAYADQDRRYHGNGLAERPSSTAKHAGSRSSQHAHHQDAGHPNPKSDPADHKQGVKPPESRSHPPRYEHPDLDRHVGRVKLPAGYPEEEPQVVPVKAAAAPKGERSQSGRERQHYHHHPPEGAERDLRGNHSSQSHGKRATSHYDNLDDYHPAPQQQVPHNRGGAGHFPSTGFTPSHGNRTFSTALGQGAFLPAELPLQRPETEIRAE</sequence>
<protein>
    <submittedName>
        <fullName evidence="3">Uncharacterized protein</fullName>
    </submittedName>
</protein>
<evidence type="ECO:0000256" key="2">
    <source>
        <dbReference type="SAM" id="MobiDB-lite"/>
    </source>
</evidence>
<evidence type="ECO:0000313" key="4">
    <source>
        <dbReference type="Proteomes" id="UP001152622"/>
    </source>
</evidence>
<dbReference type="GO" id="GO:0007264">
    <property type="term" value="P:small GTPase-mediated signal transduction"/>
    <property type="evidence" value="ECO:0007669"/>
    <property type="project" value="TreeGrafter"/>
</dbReference>
<keyword evidence="4" id="KW-1185">Reference proteome</keyword>
<feature type="region of interest" description="Disordered" evidence="2">
    <location>
        <begin position="332"/>
        <end position="537"/>
    </location>
</feature>
<feature type="compositionally biased region" description="Low complexity" evidence="2">
    <location>
        <begin position="444"/>
        <end position="454"/>
    </location>
</feature>
<dbReference type="GO" id="GO:0005794">
    <property type="term" value="C:Golgi apparatus"/>
    <property type="evidence" value="ECO:0007669"/>
    <property type="project" value="TreeGrafter"/>
</dbReference>
<evidence type="ECO:0000256" key="1">
    <source>
        <dbReference type="ARBA" id="ARBA00022468"/>
    </source>
</evidence>
<name>A0A9Q1J5S1_SYNKA</name>
<feature type="region of interest" description="Disordered" evidence="2">
    <location>
        <begin position="1"/>
        <end position="23"/>
    </location>
</feature>
<keyword evidence="1" id="KW-0343">GTPase activation</keyword>
<proteinExistence type="predicted"/>
<dbReference type="EMBL" id="JAINUF010000003">
    <property type="protein sequence ID" value="KAJ8368283.1"/>
    <property type="molecule type" value="Genomic_DNA"/>
</dbReference>
<dbReference type="GO" id="GO:0001650">
    <property type="term" value="C:fibrillar center"/>
    <property type="evidence" value="ECO:0007669"/>
    <property type="project" value="TreeGrafter"/>
</dbReference>
<dbReference type="PANTHER" id="PTHR15729">
    <property type="entry name" value="CDC42 GTPASE-ACTIVATING PROTEIN"/>
    <property type="match status" value="1"/>
</dbReference>
<dbReference type="GO" id="GO:0005096">
    <property type="term" value="F:GTPase activator activity"/>
    <property type="evidence" value="ECO:0007669"/>
    <property type="project" value="UniProtKB-KW"/>
</dbReference>
<dbReference type="Proteomes" id="UP001152622">
    <property type="component" value="Chromosome 3"/>
</dbReference>
<dbReference type="InterPro" id="IPR051576">
    <property type="entry name" value="PX-Rho_GAP"/>
</dbReference>
<dbReference type="AlphaFoldDB" id="A0A9Q1J5S1"/>
<reference evidence="3" key="1">
    <citation type="journal article" date="2023" name="Science">
        <title>Genome structures resolve the early diversification of teleost fishes.</title>
        <authorList>
            <person name="Parey E."/>
            <person name="Louis A."/>
            <person name="Montfort J."/>
            <person name="Bouchez O."/>
            <person name="Roques C."/>
            <person name="Iampietro C."/>
            <person name="Lluch J."/>
            <person name="Castinel A."/>
            <person name="Donnadieu C."/>
            <person name="Desvignes T."/>
            <person name="Floi Bucao C."/>
            <person name="Jouanno E."/>
            <person name="Wen M."/>
            <person name="Mejri S."/>
            <person name="Dirks R."/>
            <person name="Jansen H."/>
            <person name="Henkel C."/>
            <person name="Chen W.J."/>
            <person name="Zahm M."/>
            <person name="Cabau C."/>
            <person name="Klopp C."/>
            <person name="Thompson A.W."/>
            <person name="Robinson-Rechavi M."/>
            <person name="Braasch I."/>
            <person name="Lecointre G."/>
            <person name="Bobe J."/>
            <person name="Postlethwait J.H."/>
            <person name="Berthelot C."/>
            <person name="Roest Crollius H."/>
            <person name="Guiguen Y."/>
        </authorList>
    </citation>
    <scope>NUCLEOTIDE SEQUENCE</scope>
    <source>
        <strain evidence="3">WJC10195</strain>
    </source>
</reference>